<dbReference type="InterPro" id="IPR036365">
    <property type="entry name" value="PGBD-like_sf"/>
</dbReference>
<keyword evidence="4" id="KW-1185">Reference proteome</keyword>
<keyword evidence="1" id="KW-0732">Signal</keyword>
<dbReference type="SUPFAM" id="SSF47090">
    <property type="entry name" value="PGBD-like"/>
    <property type="match status" value="1"/>
</dbReference>
<dbReference type="RefSeq" id="WP_386716307.1">
    <property type="nucleotide sequence ID" value="NZ_JBHXIJ010000147.1"/>
</dbReference>
<dbReference type="Pfam" id="PF01471">
    <property type="entry name" value="PG_binding_1"/>
    <property type="match status" value="1"/>
</dbReference>
<dbReference type="InterPro" id="IPR036366">
    <property type="entry name" value="PGBDSf"/>
</dbReference>
<comment type="caution">
    <text evidence="3">The sequence shown here is derived from an EMBL/GenBank/DDBJ whole genome shotgun (WGS) entry which is preliminary data.</text>
</comment>
<dbReference type="Gene3D" id="1.10.101.10">
    <property type="entry name" value="PGBD-like superfamily/PGBD"/>
    <property type="match status" value="1"/>
</dbReference>
<feature type="signal peptide" evidence="1">
    <location>
        <begin position="1"/>
        <end position="29"/>
    </location>
</feature>
<organism evidence="3 4">
    <name type="scientific">Streptomyces albidochromogenes</name>
    <dbReference type="NCBI Taxonomy" id="329524"/>
    <lineage>
        <taxon>Bacteria</taxon>
        <taxon>Bacillati</taxon>
        <taxon>Actinomycetota</taxon>
        <taxon>Actinomycetes</taxon>
        <taxon>Kitasatosporales</taxon>
        <taxon>Streptomycetaceae</taxon>
        <taxon>Streptomyces</taxon>
    </lineage>
</organism>
<accession>A0ABW6FWA3</accession>
<dbReference type="InterPro" id="IPR002477">
    <property type="entry name" value="Peptidoglycan-bd-like"/>
</dbReference>
<proteinExistence type="predicted"/>
<feature type="domain" description="Peptidoglycan binding-like" evidence="2">
    <location>
        <begin position="70"/>
        <end position="127"/>
    </location>
</feature>
<evidence type="ECO:0000313" key="4">
    <source>
        <dbReference type="Proteomes" id="UP001598448"/>
    </source>
</evidence>
<name>A0ABW6FWA3_9ACTN</name>
<evidence type="ECO:0000256" key="1">
    <source>
        <dbReference type="SAM" id="SignalP"/>
    </source>
</evidence>
<sequence>MLVRHRVALASAAALGAVVLSVTPVAAHSAEPALSPVAASAVAPVPLVEPGAPAFCGYYDGSTTTRRGQSGAPVREVQCLINHWSGGQPLAVDGIFGARTESWVVHFQDLKGLRVDGIVGPQTWAALRAL</sequence>
<dbReference type="EMBL" id="JBHXIJ010000147">
    <property type="protein sequence ID" value="MFD5101238.1"/>
    <property type="molecule type" value="Genomic_DNA"/>
</dbReference>
<evidence type="ECO:0000313" key="3">
    <source>
        <dbReference type="EMBL" id="MFD5101238.1"/>
    </source>
</evidence>
<protein>
    <submittedName>
        <fullName evidence="3">Peptidoglycan-binding protein</fullName>
    </submittedName>
</protein>
<dbReference type="Proteomes" id="UP001598448">
    <property type="component" value="Unassembled WGS sequence"/>
</dbReference>
<gene>
    <name evidence="3" type="ORF">ACFWJN_20070</name>
</gene>
<reference evidence="3 4" key="1">
    <citation type="submission" date="2024-09" db="EMBL/GenBank/DDBJ databases">
        <title>The Natural Products Discovery Center: Release of the First 8490 Sequenced Strains for Exploring Actinobacteria Biosynthetic Diversity.</title>
        <authorList>
            <person name="Kalkreuter E."/>
            <person name="Kautsar S.A."/>
            <person name="Yang D."/>
            <person name="Bader C.D."/>
            <person name="Teijaro C.N."/>
            <person name="Fluegel L."/>
            <person name="Davis C.M."/>
            <person name="Simpson J.R."/>
            <person name="Lauterbach L."/>
            <person name="Steele A.D."/>
            <person name="Gui C."/>
            <person name="Meng S."/>
            <person name="Li G."/>
            <person name="Viehrig K."/>
            <person name="Ye F."/>
            <person name="Su P."/>
            <person name="Kiefer A.F."/>
            <person name="Nichols A."/>
            <person name="Cepeda A.J."/>
            <person name="Yan W."/>
            <person name="Fan B."/>
            <person name="Jiang Y."/>
            <person name="Adhikari A."/>
            <person name="Zheng C.-J."/>
            <person name="Schuster L."/>
            <person name="Cowan T.M."/>
            <person name="Smanski M.J."/>
            <person name="Chevrette M.G."/>
            <person name="De Carvalho L.P.S."/>
            <person name="Shen B."/>
        </authorList>
    </citation>
    <scope>NUCLEOTIDE SEQUENCE [LARGE SCALE GENOMIC DNA]</scope>
    <source>
        <strain evidence="3 4">NPDC058348</strain>
    </source>
</reference>
<feature type="chain" id="PRO_5047423870" evidence="1">
    <location>
        <begin position="30"/>
        <end position="130"/>
    </location>
</feature>
<evidence type="ECO:0000259" key="2">
    <source>
        <dbReference type="Pfam" id="PF01471"/>
    </source>
</evidence>